<proteinExistence type="predicted"/>
<organism evidence="1 2">
    <name type="scientific">Haematococcus lacustris</name>
    <name type="common">Green alga</name>
    <name type="synonym">Haematococcus pluvialis</name>
    <dbReference type="NCBI Taxonomy" id="44745"/>
    <lineage>
        <taxon>Eukaryota</taxon>
        <taxon>Viridiplantae</taxon>
        <taxon>Chlorophyta</taxon>
        <taxon>core chlorophytes</taxon>
        <taxon>Chlorophyceae</taxon>
        <taxon>CS clade</taxon>
        <taxon>Chlamydomonadales</taxon>
        <taxon>Haematococcaceae</taxon>
        <taxon>Haematococcus</taxon>
    </lineage>
</organism>
<comment type="caution">
    <text evidence="1">The sequence shown here is derived from an EMBL/GenBank/DDBJ whole genome shotgun (WGS) entry which is preliminary data.</text>
</comment>
<sequence>MVGHVGKQLGTAFSNMRTLLFAGQGSRVSNRVKKSVSLAGAKVLAEVALQRGLLGLEEEERVMMTGQ</sequence>
<evidence type="ECO:0000313" key="2">
    <source>
        <dbReference type="Proteomes" id="UP000485058"/>
    </source>
</evidence>
<protein>
    <submittedName>
        <fullName evidence="1">Uncharacterized protein</fullName>
    </submittedName>
</protein>
<dbReference type="EMBL" id="BLLF01002054">
    <property type="protein sequence ID" value="GFH22505.1"/>
    <property type="molecule type" value="Genomic_DNA"/>
</dbReference>
<dbReference type="AlphaFoldDB" id="A0A699ZKG6"/>
<reference evidence="1 2" key="1">
    <citation type="submission" date="2020-02" db="EMBL/GenBank/DDBJ databases">
        <title>Draft genome sequence of Haematococcus lacustris strain NIES-144.</title>
        <authorList>
            <person name="Morimoto D."/>
            <person name="Nakagawa S."/>
            <person name="Yoshida T."/>
            <person name="Sawayama S."/>
        </authorList>
    </citation>
    <scope>NUCLEOTIDE SEQUENCE [LARGE SCALE GENOMIC DNA]</scope>
    <source>
        <strain evidence="1 2">NIES-144</strain>
    </source>
</reference>
<accession>A0A699ZKG6</accession>
<gene>
    <name evidence="1" type="ORF">HaLaN_19979</name>
</gene>
<name>A0A699ZKG6_HAELA</name>
<evidence type="ECO:0000313" key="1">
    <source>
        <dbReference type="EMBL" id="GFH22505.1"/>
    </source>
</evidence>
<keyword evidence="2" id="KW-1185">Reference proteome</keyword>
<dbReference type="Proteomes" id="UP000485058">
    <property type="component" value="Unassembled WGS sequence"/>
</dbReference>